<evidence type="ECO:0000256" key="3">
    <source>
        <dbReference type="SAM" id="SignalP"/>
    </source>
</evidence>
<keyword evidence="2" id="KW-0813">Transport</keyword>
<evidence type="ECO:0000256" key="1">
    <source>
        <dbReference type="ARBA" id="ARBA00005710"/>
    </source>
</evidence>
<comment type="similarity">
    <text evidence="1">Belongs to the outer membrane OOP (TC 1.B.6) superfamily. OmpA family.</text>
</comment>
<organism evidence="5 6">
    <name type="scientific">Legionella fallonii LLAP-10</name>
    <dbReference type="NCBI Taxonomy" id="1212491"/>
    <lineage>
        <taxon>Bacteria</taxon>
        <taxon>Pseudomonadati</taxon>
        <taxon>Pseudomonadota</taxon>
        <taxon>Gammaproteobacteria</taxon>
        <taxon>Legionellales</taxon>
        <taxon>Legionellaceae</taxon>
        <taxon>Legionella</taxon>
    </lineage>
</organism>
<dbReference type="HOGENOM" id="CLU_110211_0_0_6"/>
<dbReference type="Gene3D" id="2.40.160.20">
    <property type="match status" value="1"/>
</dbReference>
<sequence>MINQKSIPYLCTLLFLFPFFCQAKPINQFRHPFYVGALGGFGSTTWFGLVPSEDNQNIAITMSTPINAQEGGQVWGVLGGYEFSPFFAIEGNYVSYPRATVVFDPFSIFSFNNNGATLLTTDTEALSLVGKVMLVIPKTEIRVFSGVGVANVHRQDIILDDWRASPTFSFGVNFPITEHFMGELAGNYTAGFGESQLDPTDSYFPFLYSATLRLAYRF</sequence>
<dbReference type="AlphaFoldDB" id="A0A098G4C5"/>
<gene>
    <name evidence="5" type="ORF">LFA_0884</name>
</gene>
<keyword evidence="6" id="KW-1185">Reference proteome</keyword>
<reference evidence="6" key="1">
    <citation type="submission" date="2014-09" db="EMBL/GenBank/DDBJ databases">
        <authorList>
            <person name="Gomez-Valero L."/>
        </authorList>
    </citation>
    <scope>NUCLEOTIDE SEQUENCE [LARGE SCALE GENOMIC DNA]</scope>
    <source>
        <strain evidence="6">ATCC700992</strain>
    </source>
</reference>
<feature type="chain" id="PRO_5001935374" description="Outer membrane protein OmpA-like transmembrane domain-containing protein" evidence="3">
    <location>
        <begin position="24"/>
        <end position="218"/>
    </location>
</feature>
<dbReference type="InterPro" id="IPR011250">
    <property type="entry name" value="OMP/PagP_B-barrel"/>
</dbReference>
<dbReference type="RefSeq" id="WP_045095014.1">
    <property type="nucleotide sequence ID" value="NZ_LN614827.1"/>
</dbReference>
<feature type="signal peptide" evidence="3">
    <location>
        <begin position="1"/>
        <end position="23"/>
    </location>
</feature>
<evidence type="ECO:0000313" key="5">
    <source>
        <dbReference type="EMBL" id="CEG56330.1"/>
    </source>
</evidence>
<evidence type="ECO:0000259" key="4">
    <source>
        <dbReference type="Pfam" id="PF01389"/>
    </source>
</evidence>
<keyword evidence="2" id="KW-0812">Transmembrane</keyword>
<dbReference type="GO" id="GO:0015288">
    <property type="term" value="F:porin activity"/>
    <property type="evidence" value="ECO:0007669"/>
    <property type="project" value="UniProtKB-KW"/>
</dbReference>
<accession>A0A098G4C5</accession>
<protein>
    <recommendedName>
        <fullName evidence="4">Outer membrane protein OmpA-like transmembrane domain-containing protein</fullName>
    </recommendedName>
</protein>
<dbReference type="SUPFAM" id="SSF56925">
    <property type="entry name" value="OMPA-like"/>
    <property type="match status" value="1"/>
</dbReference>
<dbReference type="GO" id="GO:0046930">
    <property type="term" value="C:pore complex"/>
    <property type="evidence" value="ECO:0007669"/>
    <property type="project" value="UniProtKB-KW"/>
</dbReference>
<dbReference type="GO" id="GO:0009279">
    <property type="term" value="C:cell outer membrane"/>
    <property type="evidence" value="ECO:0007669"/>
    <property type="project" value="InterPro"/>
</dbReference>
<dbReference type="STRING" id="1212491.LFA_0884"/>
<dbReference type="Proteomes" id="UP000032430">
    <property type="component" value="Chromosome I"/>
</dbReference>
<proteinExistence type="inferred from homology"/>
<dbReference type="Pfam" id="PF01389">
    <property type="entry name" value="OmpA_membrane"/>
    <property type="match status" value="1"/>
</dbReference>
<dbReference type="InterPro" id="IPR000498">
    <property type="entry name" value="OmpA-like_TM_dom"/>
</dbReference>
<evidence type="ECO:0000256" key="2">
    <source>
        <dbReference type="ARBA" id="ARBA00023114"/>
    </source>
</evidence>
<keyword evidence="3" id="KW-0732">Signal</keyword>
<keyword evidence="2" id="KW-0626">Porin</keyword>
<dbReference type="EMBL" id="LN614827">
    <property type="protein sequence ID" value="CEG56330.1"/>
    <property type="molecule type" value="Genomic_DNA"/>
</dbReference>
<dbReference type="OrthoDB" id="5645840at2"/>
<evidence type="ECO:0000313" key="6">
    <source>
        <dbReference type="Proteomes" id="UP000032430"/>
    </source>
</evidence>
<feature type="domain" description="Outer membrane protein OmpA-like transmembrane" evidence="4">
    <location>
        <begin position="59"/>
        <end position="218"/>
    </location>
</feature>
<keyword evidence="2" id="KW-0406">Ion transport</keyword>
<name>A0A098G4C5_9GAMM</name>
<dbReference type="KEGG" id="lfa:LFA_0884"/>